<dbReference type="Proteomes" id="UP000646484">
    <property type="component" value="Unassembled WGS sequence"/>
</dbReference>
<evidence type="ECO:0000313" key="7">
    <source>
        <dbReference type="Proteomes" id="UP000646484"/>
    </source>
</evidence>
<comment type="subcellular location">
    <subcellularLocation>
        <location evidence="1">Cell envelope</location>
    </subcellularLocation>
</comment>
<reference evidence="6 7" key="1">
    <citation type="submission" date="2020-08" db="EMBL/GenBank/DDBJ databases">
        <title>Genome public.</title>
        <authorList>
            <person name="Liu C."/>
            <person name="Sun Q."/>
        </authorList>
    </citation>
    <scope>NUCLEOTIDE SEQUENCE [LARGE SCALE GENOMIC DNA]</scope>
    <source>
        <strain evidence="6 7">NSJ-56</strain>
    </source>
</reference>
<keyword evidence="4" id="KW-0676">Redox-active center</keyword>
<evidence type="ECO:0000256" key="2">
    <source>
        <dbReference type="ARBA" id="ARBA00022748"/>
    </source>
</evidence>
<accession>A0ABR7CXE5</accession>
<keyword evidence="3" id="KW-1015">Disulfide bond</keyword>
<dbReference type="Pfam" id="PF00578">
    <property type="entry name" value="AhpC-TSA"/>
    <property type="match status" value="1"/>
</dbReference>
<evidence type="ECO:0000256" key="3">
    <source>
        <dbReference type="ARBA" id="ARBA00023157"/>
    </source>
</evidence>
<dbReference type="InterPro" id="IPR036249">
    <property type="entry name" value="Thioredoxin-like_sf"/>
</dbReference>
<keyword evidence="2" id="KW-0201">Cytochrome c-type biogenesis</keyword>
<dbReference type="PROSITE" id="PS00194">
    <property type="entry name" value="THIOREDOXIN_1"/>
    <property type="match status" value="1"/>
</dbReference>
<dbReference type="InterPro" id="IPR000866">
    <property type="entry name" value="AhpC/TSA"/>
</dbReference>
<name>A0ABR7CXE5_9BACT</name>
<dbReference type="EMBL" id="JACOOH010000002">
    <property type="protein sequence ID" value="MBC5620338.1"/>
    <property type="molecule type" value="Genomic_DNA"/>
</dbReference>
<organism evidence="6 7">
    <name type="scientific">Butyricimonas hominis</name>
    <dbReference type="NCBI Taxonomy" id="2763032"/>
    <lineage>
        <taxon>Bacteria</taxon>
        <taxon>Pseudomonadati</taxon>
        <taxon>Bacteroidota</taxon>
        <taxon>Bacteroidia</taxon>
        <taxon>Bacteroidales</taxon>
        <taxon>Odoribacteraceae</taxon>
        <taxon>Butyricimonas</taxon>
    </lineage>
</organism>
<dbReference type="CDD" id="cd02966">
    <property type="entry name" value="TlpA_like_family"/>
    <property type="match status" value="1"/>
</dbReference>
<protein>
    <submittedName>
        <fullName evidence="6">TlpA family protein disulfide reductase</fullName>
    </submittedName>
</protein>
<dbReference type="PROSITE" id="PS51352">
    <property type="entry name" value="THIOREDOXIN_2"/>
    <property type="match status" value="1"/>
</dbReference>
<dbReference type="RefSeq" id="WP_186975144.1">
    <property type="nucleotide sequence ID" value="NZ_JACOOH010000002.1"/>
</dbReference>
<dbReference type="InterPro" id="IPR017937">
    <property type="entry name" value="Thioredoxin_CS"/>
</dbReference>
<dbReference type="Gene3D" id="3.40.30.10">
    <property type="entry name" value="Glutaredoxin"/>
    <property type="match status" value="1"/>
</dbReference>
<dbReference type="PANTHER" id="PTHR42852:SF6">
    <property type="entry name" value="THIOL:DISULFIDE INTERCHANGE PROTEIN DSBE"/>
    <property type="match status" value="1"/>
</dbReference>
<sequence>MKYLLFCCLFIGLFSTGQGQPARVKLDVKSDCIVNHEEKRYELKAGDTWDVVLEGMPCYGEVFRVNFHDYYFFLCPGECLEIVLKENKRVEVKDDGSLCAERNLFLHEMAGFQQEFYYAKAVPELVSESVRDLTLDGVCDTLHARLERYLGMHPGEAKDFGKVVRTELKYYRMYEACGACGGRRTFYEFPGEVLQQLAEVIPDSKDKRVICSPTYWKVLKVYTDYLRVEDPRRLLGPGRQMYENEVRLAKYYAAKEIRERLVYENFLDVLYWVKPYERESVEKCIRRLPSRYAEFIRKNLDKQDVSRAKRKWVMPGCVVELSGEDVNGEEVRLSSFRGSWIFLDVWATWCGPCNSEIPYLKKMEEKLRGKNIVFVSLSVDKTADREKWKNLLREKKMEGVQLRWNGRAKGVHEMLGITGIPHFAIVDPEGVLRWNNLPFVSSGLIYRILREVGDK</sequence>
<dbReference type="InterPro" id="IPR013766">
    <property type="entry name" value="Thioredoxin_domain"/>
</dbReference>
<dbReference type="PANTHER" id="PTHR42852">
    <property type="entry name" value="THIOL:DISULFIDE INTERCHANGE PROTEIN DSBE"/>
    <property type="match status" value="1"/>
</dbReference>
<evidence type="ECO:0000259" key="5">
    <source>
        <dbReference type="PROSITE" id="PS51352"/>
    </source>
</evidence>
<comment type="caution">
    <text evidence="6">The sequence shown here is derived from an EMBL/GenBank/DDBJ whole genome shotgun (WGS) entry which is preliminary data.</text>
</comment>
<gene>
    <name evidence="6" type="ORF">H8S64_04435</name>
</gene>
<dbReference type="SUPFAM" id="SSF52833">
    <property type="entry name" value="Thioredoxin-like"/>
    <property type="match status" value="1"/>
</dbReference>
<evidence type="ECO:0000256" key="4">
    <source>
        <dbReference type="ARBA" id="ARBA00023284"/>
    </source>
</evidence>
<evidence type="ECO:0000256" key="1">
    <source>
        <dbReference type="ARBA" id="ARBA00004196"/>
    </source>
</evidence>
<keyword evidence="7" id="KW-1185">Reference proteome</keyword>
<feature type="domain" description="Thioredoxin" evidence="5">
    <location>
        <begin position="312"/>
        <end position="455"/>
    </location>
</feature>
<evidence type="ECO:0000313" key="6">
    <source>
        <dbReference type="EMBL" id="MBC5620338.1"/>
    </source>
</evidence>
<proteinExistence type="predicted"/>
<dbReference type="InterPro" id="IPR050553">
    <property type="entry name" value="Thioredoxin_ResA/DsbE_sf"/>
</dbReference>